<feature type="region of interest" description="Disordered" evidence="1">
    <location>
        <begin position="176"/>
        <end position="226"/>
    </location>
</feature>
<dbReference type="GO" id="GO:0006302">
    <property type="term" value="P:double-strand break repair"/>
    <property type="evidence" value="ECO:0007669"/>
    <property type="project" value="TreeGrafter"/>
</dbReference>
<name>B6Q2B9_TALMQ</name>
<reference evidence="4" key="1">
    <citation type="journal article" date="2015" name="Genome Announc.">
        <title>Genome sequence of the AIDS-associated pathogen Penicillium marneffei (ATCC18224) and its near taxonomic relative Talaromyces stipitatus (ATCC10500).</title>
        <authorList>
            <person name="Nierman W.C."/>
            <person name="Fedorova-Abrams N.D."/>
            <person name="Andrianopoulos A."/>
        </authorList>
    </citation>
    <scope>NUCLEOTIDE SEQUENCE [LARGE SCALE GENOMIC DNA]</scope>
    <source>
        <strain evidence="4">ATCC 18224 / CBS 334.59 / QM 7333</strain>
    </source>
</reference>
<dbReference type="PANTHER" id="PTHR28535">
    <property type="entry name" value="ZINC FINGER GRF-TYPE CONTAINING 1"/>
    <property type="match status" value="1"/>
</dbReference>
<feature type="compositionally biased region" description="Polar residues" evidence="1">
    <location>
        <begin position="116"/>
        <end position="127"/>
    </location>
</feature>
<dbReference type="InterPro" id="IPR052800">
    <property type="entry name" value="DNA_Repair_Helicase_ZGRF1"/>
</dbReference>
<feature type="compositionally biased region" description="Polar residues" evidence="1">
    <location>
        <begin position="267"/>
        <end position="277"/>
    </location>
</feature>
<dbReference type="InterPro" id="IPR018838">
    <property type="entry name" value="ZGRF1-like_N"/>
</dbReference>
<dbReference type="GO" id="GO:0005634">
    <property type="term" value="C:nucleus"/>
    <property type="evidence" value="ECO:0007669"/>
    <property type="project" value="TreeGrafter"/>
</dbReference>
<dbReference type="Proteomes" id="UP000001294">
    <property type="component" value="Unassembled WGS sequence"/>
</dbReference>
<dbReference type="STRING" id="441960.B6Q2B9"/>
<proteinExistence type="predicted"/>
<evidence type="ECO:0000256" key="1">
    <source>
        <dbReference type="SAM" id="MobiDB-lite"/>
    </source>
</evidence>
<dbReference type="PANTHER" id="PTHR28535:SF1">
    <property type="entry name" value="PROTEIN ZGRF1"/>
    <property type="match status" value="1"/>
</dbReference>
<evidence type="ECO:0000259" key="2">
    <source>
        <dbReference type="Pfam" id="PF10382"/>
    </source>
</evidence>
<feature type="region of interest" description="Disordered" evidence="1">
    <location>
        <begin position="604"/>
        <end position="647"/>
    </location>
</feature>
<evidence type="ECO:0000313" key="3">
    <source>
        <dbReference type="EMBL" id="EEA28990.1"/>
    </source>
</evidence>
<feature type="compositionally biased region" description="Polar residues" evidence="1">
    <location>
        <begin position="348"/>
        <end position="391"/>
    </location>
</feature>
<feature type="domain" description="5'-3' DNA helicase ZGRF1-like N-terminal" evidence="2">
    <location>
        <begin position="25"/>
        <end position="105"/>
    </location>
</feature>
<dbReference type="Pfam" id="PF10382">
    <property type="entry name" value="ZGRF1-like_N"/>
    <property type="match status" value="1"/>
</dbReference>
<dbReference type="OrthoDB" id="6513042at2759"/>
<organism evidence="3 4">
    <name type="scientific">Talaromyces marneffei (strain ATCC 18224 / CBS 334.59 / QM 7333)</name>
    <name type="common">Penicillium marneffei</name>
    <dbReference type="NCBI Taxonomy" id="441960"/>
    <lineage>
        <taxon>Eukaryota</taxon>
        <taxon>Fungi</taxon>
        <taxon>Dikarya</taxon>
        <taxon>Ascomycota</taxon>
        <taxon>Pezizomycotina</taxon>
        <taxon>Eurotiomycetes</taxon>
        <taxon>Eurotiomycetidae</taxon>
        <taxon>Eurotiales</taxon>
        <taxon>Trichocomaceae</taxon>
        <taxon>Talaromyces</taxon>
        <taxon>Talaromyces sect. Talaromyces</taxon>
    </lineage>
</organism>
<feature type="compositionally biased region" description="Basic and acidic residues" evidence="1">
    <location>
        <begin position="329"/>
        <end position="347"/>
    </location>
</feature>
<keyword evidence="4" id="KW-1185">Reference proteome</keyword>
<protein>
    <recommendedName>
        <fullName evidence="2">5'-3' DNA helicase ZGRF1-like N-terminal domain-containing protein</fullName>
    </recommendedName>
</protein>
<evidence type="ECO:0000313" key="4">
    <source>
        <dbReference type="Proteomes" id="UP000001294"/>
    </source>
</evidence>
<accession>B6Q2B9</accession>
<feature type="region of interest" description="Disordered" evidence="1">
    <location>
        <begin position="246"/>
        <end position="413"/>
    </location>
</feature>
<dbReference type="VEuPathDB" id="FungiDB:PMAA_037730"/>
<sequence>MSLPPSSFGRSTPSAVPASQNTAPVIKFRCLYTHDVRRKAKRWQDGYLKYHTFNKRAMVYDDAGNFIGDHHWQESHDIQDGDELELDKGVLIQVSECMETTQTDISVLFDKRKASQESPQQQKTPAPQSLPPPSSNILVSSSYAKQSPLPRAGRPFNPLKPLNDVLGIQRGAIGRSVMPQSPYEQCHRPQRPVERTQQDERPAKRPKPTPVSDVLQHKSANESIRGRSEVIDLDNVSFVKPLPKAAQVSNARGEAQKTADSPVASMKTIQTLSVQPTSRREQPGTEGQKPTNITRISSGNTRESISKQTSRREQPRPGAPTATNNPRIPSDRMREAPIEQTSRREQSRSIPQKPSAQPTPAQNASNVQASSTRSQALSEKSKSTINSNNVPINPLRISNEKPRQKLMPGGSADEFQVSKPLEKEEVIHVDGENSSTDDGDSLDHLDHDFPLSASTLAVLEESNPVASVNTHTVMGNMNNRDITSAQIQTPKVSRSQNSQRRLLNRIPTHASVYGPFASPAGVELHDDMRDDLALLLASSPLEPEHSDNEMLTTDQRTPVMRSNSDISHIVPEAASVKPALTECLARPSVTEACPTTAIKRSERVFRKSHSDTNALRDLGGASKALSRPLATTGPPRNERNIGTVKTESGPWTADALDFFDWWPPGHPMPA</sequence>
<dbReference type="EMBL" id="DS995899">
    <property type="protein sequence ID" value="EEA28990.1"/>
    <property type="molecule type" value="Genomic_DNA"/>
</dbReference>
<gene>
    <name evidence="3" type="ORF">PMAA_037730</name>
</gene>
<dbReference type="HOGENOM" id="CLU_019990_0_0_1"/>
<feature type="compositionally biased region" description="Basic and acidic residues" evidence="1">
    <location>
        <begin position="185"/>
        <end position="203"/>
    </location>
</feature>
<feature type="compositionally biased region" description="Basic and acidic residues" evidence="1">
    <location>
        <begin position="215"/>
        <end position="226"/>
    </location>
</feature>
<feature type="region of interest" description="Disordered" evidence="1">
    <location>
        <begin position="113"/>
        <end position="139"/>
    </location>
</feature>
<dbReference type="AlphaFoldDB" id="B6Q2B9"/>
<dbReference type="PhylomeDB" id="B6Q2B9"/>
<dbReference type="GO" id="GO:0035861">
    <property type="term" value="C:site of double-strand break"/>
    <property type="evidence" value="ECO:0007669"/>
    <property type="project" value="TreeGrafter"/>
</dbReference>
<feature type="compositionally biased region" description="Polar residues" evidence="1">
    <location>
        <begin position="288"/>
        <end position="308"/>
    </location>
</feature>